<reference evidence="1" key="1">
    <citation type="journal article" date="2015" name="Nature">
        <title>Complex archaea that bridge the gap between prokaryotes and eukaryotes.</title>
        <authorList>
            <person name="Spang A."/>
            <person name="Saw J.H."/>
            <person name="Jorgensen S.L."/>
            <person name="Zaremba-Niedzwiedzka K."/>
            <person name="Martijn J."/>
            <person name="Lind A.E."/>
            <person name="van Eijk R."/>
            <person name="Schleper C."/>
            <person name="Guy L."/>
            <person name="Ettema T.J."/>
        </authorList>
    </citation>
    <scope>NUCLEOTIDE SEQUENCE</scope>
</reference>
<feature type="non-terminal residue" evidence="1">
    <location>
        <position position="253"/>
    </location>
</feature>
<evidence type="ECO:0008006" key="2">
    <source>
        <dbReference type="Google" id="ProtNLM"/>
    </source>
</evidence>
<proteinExistence type="predicted"/>
<comment type="caution">
    <text evidence="1">The sequence shown here is derived from an EMBL/GenBank/DDBJ whole genome shotgun (WGS) entry which is preliminary data.</text>
</comment>
<accession>A0A0F9GSK4</accession>
<protein>
    <recommendedName>
        <fullName evidence="2">Glycoside hydrolase family 5 domain-containing protein</fullName>
    </recommendedName>
</protein>
<dbReference type="AlphaFoldDB" id="A0A0F9GSK4"/>
<dbReference type="Gene3D" id="3.20.20.80">
    <property type="entry name" value="Glycosidases"/>
    <property type="match status" value="1"/>
</dbReference>
<evidence type="ECO:0000313" key="1">
    <source>
        <dbReference type="EMBL" id="KKL72350.1"/>
    </source>
</evidence>
<organism evidence="1">
    <name type="scientific">marine sediment metagenome</name>
    <dbReference type="NCBI Taxonomy" id="412755"/>
    <lineage>
        <taxon>unclassified sequences</taxon>
        <taxon>metagenomes</taxon>
        <taxon>ecological metagenomes</taxon>
    </lineage>
</organism>
<gene>
    <name evidence="1" type="ORF">LCGC14_2085820</name>
</gene>
<dbReference type="InterPro" id="IPR017853">
    <property type="entry name" value="GH"/>
</dbReference>
<dbReference type="EMBL" id="LAZR01025298">
    <property type="protein sequence ID" value="KKL72350.1"/>
    <property type="molecule type" value="Genomic_DNA"/>
</dbReference>
<dbReference type="SUPFAM" id="SSF51445">
    <property type="entry name" value="(Trans)glycosidases"/>
    <property type="match status" value="2"/>
</dbReference>
<sequence>MSRKSEGPRVNAGRTFADKDRPTRWYVVLPVDAVWSLVWWEDGRVRTIPMSHMTREKIRITVFDFPMSQRHMQLSDVITFHGYDKPKEFEQKIVTCKEYQRPIICTEWLTRQRGNTFESILPLFAQHHVGGYHWGLVAGKTQTSLPWGFKPGDPLPKVWQYDVFRGDGKPYDAGEFELLRQYAEQFRLNRRWSKEKAQQWYQQAAPIRGCNYLPRSATNTTEMWQRETFDPKTIDQELGWAKSVGFNSLRVFV</sequence>
<name>A0A0F9GSK4_9ZZZZ</name>